<dbReference type="Proteomes" id="UP001062165">
    <property type="component" value="Chromosome"/>
</dbReference>
<proteinExistence type="predicted"/>
<protein>
    <submittedName>
        <fullName evidence="1">Endo-1,3-alpha-glucanase family glycosylhydrolase</fullName>
    </submittedName>
</protein>
<keyword evidence="2" id="KW-1185">Reference proteome</keyword>
<reference evidence="1" key="1">
    <citation type="submission" date="2022-10" db="EMBL/GenBank/DDBJ databases">
        <title>Comparative genomics and taxonomic characterization of three novel marine species of genus Reichenbachiella exhibiting antioxidant and polysaccharide degradation activities.</title>
        <authorList>
            <person name="Muhammad N."/>
            <person name="Lee Y.-J."/>
            <person name="Ko J."/>
            <person name="Kim S.-G."/>
        </authorList>
    </citation>
    <scope>NUCLEOTIDE SEQUENCE</scope>
    <source>
        <strain evidence="1">Wsw4-B4</strain>
    </source>
</reference>
<evidence type="ECO:0000313" key="2">
    <source>
        <dbReference type="Proteomes" id="UP001062165"/>
    </source>
</evidence>
<dbReference type="Gene3D" id="3.20.20.80">
    <property type="entry name" value="Glycosidases"/>
    <property type="match status" value="1"/>
</dbReference>
<dbReference type="EMBL" id="CP106735">
    <property type="protein sequence ID" value="UXX79358.1"/>
    <property type="molecule type" value="Genomic_DNA"/>
</dbReference>
<accession>A0ABY6CZT4</accession>
<sequence>MYRYSWVLFMSVWGCFSACQPDQQVIKETPDVIIHYMSWYGDQDAGEDSLRHWQFGHANQPLIGTYDSHRKSTLFYHLLLAWSAGIDGVVVNVKDEYDRVGMGLVLEAIQELDSLSDNGFDFKFSISFDDQGFDLAAPLDTTLFKLEQFKTSYVDHNPHYLRYDQKPVFYSFDYPNKYLTAEQLRQSLDSVFGKDQALLIWNTFGEGENTQDYVDAFYPWVQPGGAWMADGSNWGKPYLDYFYDQVNTFENKVYPFVGGGVWAGFDDRKNTSWGGNRLISRGGGAIYDSTWMYIHKYHGEIPMKYVMIETWNDWNEGTEIEPSVENGFQNLIQTEKQISKLKGEIAVDDHLKYEVAVAIQQAMYQAEKDASISIDMAHAAIRLFLKKDYAASKQVLN</sequence>
<gene>
    <name evidence="1" type="ORF">N7E81_18565</name>
</gene>
<dbReference type="InterPro" id="IPR005197">
    <property type="entry name" value="Glyco_hydro_71"/>
</dbReference>
<dbReference type="RefSeq" id="WP_263051101.1">
    <property type="nucleotide sequence ID" value="NZ_CP106735.1"/>
</dbReference>
<name>A0ABY6CZT4_9BACT</name>
<organism evidence="1 2">
    <name type="scientific">Reichenbachiella carrageenanivorans</name>
    <dbReference type="NCBI Taxonomy" id="2979869"/>
    <lineage>
        <taxon>Bacteria</taxon>
        <taxon>Pseudomonadati</taxon>
        <taxon>Bacteroidota</taxon>
        <taxon>Cytophagia</taxon>
        <taxon>Cytophagales</taxon>
        <taxon>Reichenbachiellaceae</taxon>
        <taxon>Reichenbachiella</taxon>
    </lineage>
</organism>
<dbReference type="Pfam" id="PF03659">
    <property type="entry name" value="Glyco_hydro_71"/>
    <property type="match status" value="1"/>
</dbReference>
<evidence type="ECO:0000313" key="1">
    <source>
        <dbReference type="EMBL" id="UXX79358.1"/>
    </source>
</evidence>